<feature type="compositionally biased region" description="Basic and acidic residues" evidence="1">
    <location>
        <begin position="1"/>
        <end position="30"/>
    </location>
</feature>
<organism evidence="2 3">
    <name type="scientific">Parapusillimonas granuli</name>
    <dbReference type="NCBI Taxonomy" id="380911"/>
    <lineage>
        <taxon>Bacteria</taxon>
        <taxon>Pseudomonadati</taxon>
        <taxon>Pseudomonadota</taxon>
        <taxon>Betaproteobacteria</taxon>
        <taxon>Burkholderiales</taxon>
        <taxon>Alcaligenaceae</taxon>
        <taxon>Parapusillimonas</taxon>
    </lineage>
</organism>
<comment type="caution">
    <text evidence="2">The sequence shown here is derived from an EMBL/GenBank/DDBJ whole genome shotgun (WGS) entry which is preliminary data.</text>
</comment>
<dbReference type="EMBL" id="JACCEM010000009">
    <property type="protein sequence ID" value="NYT50879.1"/>
    <property type="molecule type" value="Genomic_DNA"/>
</dbReference>
<name>A0A853G3J6_9BURK</name>
<dbReference type="Proteomes" id="UP000559809">
    <property type="component" value="Unassembled WGS sequence"/>
</dbReference>
<accession>A0A853G3J6</accession>
<evidence type="ECO:0000256" key="1">
    <source>
        <dbReference type="SAM" id="MobiDB-lite"/>
    </source>
</evidence>
<gene>
    <name evidence="2" type="ORF">H0A72_16300</name>
</gene>
<protein>
    <submittedName>
        <fullName evidence="2">Uncharacterized protein</fullName>
    </submittedName>
</protein>
<evidence type="ECO:0000313" key="3">
    <source>
        <dbReference type="Proteomes" id="UP000559809"/>
    </source>
</evidence>
<dbReference type="AlphaFoldDB" id="A0A853G3J6"/>
<keyword evidence="3" id="KW-1185">Reference proteome</keyword>
<feature type="compositionally biased region" description="Pro residues" evidence="1">
    <location>
        <begin position="54"/>
        <end position="63"/>
    </location>
</feature>
<feature type="compositionally biased region" description="Polar residues" evidence="1">
    <location>
        <begin position="38"/>
        <end position="49"/>
    </location>
</feature>
<proteinExistence type="predicted"/>
<feature type="region of interest" description="Disordered" evidence="1">
    <location>
        <begin position="1"/>
        <end position="63"/>
    </location>
</feature>
<sequence>MEPIMTRKPENPQKDDPPKESQRSHGDQQRRSKKDGHTSQIGSSQDQVSQRPRNPNPNRQPPG</sequence>
<reference evidence="2 3" key="1">
    <citation type="submission" date="2020-07" db="EMBL/GenBank/DDBJ databases">
        <title>Taxonomic revisions and descriptions of new bacterial species based on genomic comparisons in the high-G+C-content subgroup of the family Alcaligenaceae.</title>
        <authorList>
            <person name="Szabo A."/>
            <person name="Felfoldi T."/>
        </authorList>
    </citation>
    <scope>NUCLEOTIDE SEQUENCE [LARGE SCALE GENOMIC DNA]</scope>
    <source>
        <strain evidence="2 3">LMG 24012</strain>
    </source>
</reference>
<evidence type="ECO:0000313" key="2">
    <source>
        <dbReference type="EMBL" id="NYT50879.1"/>
    </source>
</evidence>